<organism evidence="5 6">
    <name type="scientific">Meganyctiphanes norvegica</name>
    <name type="common">Northern krill</name>
    <name type="synonym">Thysanopoda norvegica</name>
    <dbReference type="NCBI Taxonomy" id="48144"/>
    <lineage>
        <taxon>Eukaryota</taxon>
        <taxon>Metazoa</taxon>
        <taxon>Ecdysozoa</taxon>
        <taxon>Arthropoda</taxon>
        <taxon>Crustacea</taxon>
        <taxon>Multicrustacea</taxon>
        <taxon>Malacostraca</taxon>
        <taxon>Eumalacostraca</taxon>
        <taxon>Eucarida</taxon>
        <taxon>Euphausiacea</taxon>
        <taxon>Euphausiidae</taxon>
        <taxon>Meganyctiphanes</taxon>
    </lineage>
</organism>
<evidence type="ECO:0000259" key="4">
    <source>
        <dbReference type="Pfam" id="PF01576"/>
    </source>
</evidence>
<dbReference type="InterPro" id="IPR002928">
    <property type="entry name" value="Myosin_tail"/>
</dbReference>
<protein>
    <recommendedName>
        <fullName evidence="4">Myosin tail domain-containing protein</fullName>
    </recommendedName>
</protein>
<evidence type="ECO:0000313" key="6">
    <source>
        <dbReference type="Proteomes" id="UP001497623"/>
    </source>
</evidence>
<comment type="caution">
    <text evidence="5">The sequence shown here is derived from an EMBL/GenBank/DDBJ whole genome shotgun (WGS) entry which is preliminary data.</text>
</comment>
<dbReference type="PANTHER" id="PTHR45615:SF40">
    <property type="entry name" value="MYOSIN HEAVY CHAIN, NON-MUSCLE"/>
    <property type="match status" value="1"/>
</dbReference>
<evidence type="ECO:0000313" key="5">
    <source>
        <dbReference type="EMBL" id="CAL4064486.1"/>
    </source>
</evidence>
<keyword evidence="6" id="KW-1185">Reference proteome</keyword>
<dbReference type="SUPFAM" id="SSF90257">
    <property type="entry name" value="Myosin rod fragments"/>
    <property type="match status" value="2"/>
</dbReference>
<gene>
    <name evidence="5" type="ORF">MNOR_LOCUS4129</name>
</gene>
<dbReference type="Pfam" id="PF01576">
    <property type="entry name" value="Myosin_tail_1"/>
    <property type="match status" value="1"/>
</dbReference>
<accession>A0AAV2PW94</accession>
<dbReference type="GO" id="GO:0000146">
    <property type="term" value="F:microfilament motor activity"/>
    <property type="evidence" value="ECO:0007669"/>
    <property type="project" value="TreeGrafter"/>
</dbReference>
<dbReference type="EMBL" id="CAXKWB010001497">
    <property type="protein sequence ID" value="CAL4064486.1"/>
    <property type="molecule type" value="Genomic_DNA"/>
</dbReference>
<dbReference type="AlphaFoldDB" id="A0AAV2PW94"/>
<name>A0AAV2PW94_MEGNR</name>
<feature type="region of interest" description="Disordered" evidence="3">
    <location>
        <begin position="346"/>
        <end position="374"/>
    </location>
</feature>
<reference evidence="5 6" key="1">
    <citation type="submission" date="2024-05" db="EMBL/GenBank/DDBJ databases">
        <authorList>
            <person name="Wallberg A."/>
        </authorList>
    </citation>
    <scope>NUCLEOTIDE SEQUENCE [LARGE SCALE GENOMIC DNA]</scope>
</reference>
<dbReference type="Proteomes" id="UP001497623">
    <property type="component" value="Unassembled WGS sequence"/>
</dbReference>
<dbReference type="Gene3D" id="1.20.5.1160">
    <property type="entry name" value="Vasodilator-stimulated phosphoprotein"/>
    <property type="match status" value="1"/>
</dbReference>
<dbReference type="GO" id="GO:0051015">
    <property type="term" value="F:actin filament binding"/>
    <property type="evidence" value="ECO:0007669"/>
    <property type="project" value="TreeGrafter"/>
</dbReference>
<dbReference type="GO" id="GO:0032982">
    <property type="term" value="C:myosin filament"/>
    <property type="evidence" value="ECO:0007669"/>
    <property type="project" value="TreeGrafter"/>
</dbReference>
<feature type="coiled-coil region" evidence="2">
    <location>
        <begin position="7"/>
        <end position="259"/>
    </location>
</feature>
<feature type="domain" description="Myosin tail" evidence="4">
    <location>
        <begin position="6"/>
        <end position="424"/>
    </location>
</feature>
<dbReference type="PANTHER" id="PTHR45615">
    <property type="entry name" value="MYOSIN HEAVY CHAIN, NON-MUSCLE"/>
    <property type="match status" value="1"/>
</dbReference>
<dbReference type="GO" id="GO:0005737">
    <property type="term" value="C:cytoplasm"/>
    <property type="evidence" value="ECO:0007669"/>
    <property type="project" value="TreeGrafter"/>
</dbReference>
<proteinExistence type="predicted"/>
<dbReference type="Gene3D" id="1.20.5.340">
    <property type="match status" value="1"/>
</dbReference>
<evidence type="ECO:0000256" key="3">
    <source>
        <dbReference type="SAM" id="MobiDB-lite"/>
    </source>
</evidence>
<evidence type="ECO:0000256" key="2">
    <source>
        <dbReference type="SAM" id="Coils"/>
    </source>
</evidence>
<sequence length="424" mass="49692">MGLEEDLRALQAKVQDLEWKNSTLASEKLEYESKNAKLQAQKKDLQARIDEGDERLESEQNAKNKINQTKMKLEKEVKTLNEKLDELEQDLSKANLEKQNKDKHITSLNQQIVHQESLISKVNTEKRQLQDSNNRVEEELNSVENKCRILNEVKSKLERQLKDLNENLDEEQKRRNETERARKKIESDMKGIKATVDELQINKRDLEMQLSLTRKSPDTPLSVQVKGEHISVPRVNNQVKELQERILELEEELDRKNSTRTRTVNVVTIDDLDLNSSLNPNTELVEKHKKEKTLLNQKLEQMNIKHEVQLKKLKRQIDEANADKEEAVEILNRMKSRLEKEKKMINKEAEGDKQNLDDLKTSNTENKRNALKLREQVDQMQSKLDKANRDINQLYEVKRNLNIENTKLRSQLEESEDAISELTK</sequence>
<evidence type="ECO:0000256" key="1">
    <source>
        <dbReference type="ARBA" id="ARBA00023054"/>
    </source>
</evidence>
<keyword evidence="1 2" id="KW-0175">Coiled coil</keyword>
<dbReference type="GO" id="GO:0016460">
    <property type="term" value="C:myosin II complex"/>
    <property type="evidence" value="ECO:0007669"/>
    <property type="project" value="TreeGrafter"/>
</dbReference>